<feature type="compositionally biased region" description="Basic residues" evidence="1">
    <location>
        <begin position="62"/>
        <end position="71"/>
    </location>
</feature>
<feature type="region of interest" description="Disordered" evidence="1">
    <location>
        <begin position="1"/>
        <end position="97"/>
    </location>
</feature>
<organism evidence="2 3">
    <name type="scientific">Plakobranchus ocellatus</name>
    <dbReference type="NCBI Taxonomy" id="259542"/>
    <lineage>
        <taxon>Eukaryota</taxon>
        <taxon>Metazoa</taxon>
        <taxon>Spiralia</taxon>
        <taxon>Lophotrochozoa</taxon>
        <taxon>Mollusca</taxon>
        <taxon>Gastropoda</taxon>
        <taxon>Heterobranchia</taxon>
        <taxon>Euthyneura</taxon>
        <taxon>Panpulmonata</taxon>
        <taxon>Sacoglossa</taxon>
        <taxon>Placobranchoidea</taxon>
        <taxon>Plakobranchidae</taxon>
        <taxon>Plakobranchus</taxon>
    </lineage>
</organism>
<gene>
    <name evidence="2" type="ORF">PoB_004283300</name>
</gene>
<name>A0AAV4B9S7_9GAST</name>
<dbReference type="EMBL" id="BLXT01004656">
    <property type="protein sequence ID" value="GFO16328.1"/>
    <property type="molecule type" value="Genomic_DNA"/>
</dbReference>
<dbReference type="Proteomes" id="UP000735302">
    <property type="component" value="Unassembled WGS sequence"/>
</dbReference>
<reference evidence="2 3" key="1">
    <citation type="journal article" date="2021" name="Elife">
        <title>Chloroplast acquisition without the gene transfer in kleptoplastic sea slugs, Plakobranchus ocellatus.</title>
        <authorList>
            <person name="Maeda T."/>
            <person name="Takahashi S."/>
            <person name="Yoshida T."/>
            <person name="Shimamura S."/>
            <person name="Takaki Y."/>
            <person name="Nagai Y."/>
            <person name="Toyoda A."/>
            <person name="Suzuki Y."/>
            <person name="Arimoto A."/>
            <person name="Ishii H."/>
            <person name="Satoh N."/>
            <person name="Nishiyama T."/>
            <person name="Hasebe M."/>
            <person name="Maruyama T."/>
            <person name="Minagawa J."/>
            <person name="Obokata J."/>
            <person name="Shigenobu S."/>
        </authorList>
    </citation>
    <scope>NUCLEOTIDE SEQUENCE [LARGE SCALE GENOMIC DNA]</scope>
</reference>
<feature type="compositionally biased region" description="Basic and acidic residues" evidence="1">
    <location>
        <begin position="1"/>
        <end position="10"/>
    </location>
</feature>
<comment type="caution">
    <text evidence="2">The sequence shown here is derived from an EMBL/GenBank/DDBJ whole genome shotgun (WGS) entry which is preliminary data.</text>
</comment>
<dbReference type="AlphaFoldDB" id="A0AAV4B9S7"/>
<evidence type="ECO:0000313" key="2">
    <source>
        <dbReference type="EMBL" id="GFO16328.1"/>
    </source>
</evidence>
<accession>A0AAV4B9S7</accession>
<keyword evidence="3" id="KW-1185">Reference proteome</keyword>
<evidence type="ECO:0000256" key="1">
    <source>
        <dbReference type="SAM" id="MobiDB-lite"/>
    </source>
</evidence>
<feature type="compositionally biased region" description="Basic and acidic residues" evidence="1">
    <location>
        <begin position="52"/>
        <end position="61"/>
    </location>
</feature>
<sequence>MVKEVSKSEVEIAGNDAATRDLRRHRERCTLKRPSTAPRTMRPQETFDGTENDVRTRDLRQHRERCTHKRPSTAPRTMRPQETFDGTENDAATRDLR</sequence>
<protein>
    <submittedName>
        <fullName evidence="2">Uncharacterized protein</fullName>
    </submittedName>
</protein>
<proteinExistence type="predicted"/>
<evidence type="ECO:0000313" key="3">
    <source>
        <dbReference type="Proteomes" id="UP000735302"/>
    </source>
</evidence>